<keyword evidence="2" id="KW-0472">Membrane</keyword>
<accession>A0ABV7YLU3</accession>
<keyword evidence="2" id="KW-0812">Transmembrane</keyword>
<feature type="domain" description="LysM" evidence="3">
    <location>
        <begin position="202"/>
        <end position="259"/>
    </location>
</feature>
<dbReference type="Gene3D" id="3.10.350.10">
    <property type="entry name" value="LysM domain"/>
    <property type="match status" value="1"/>
</dbReference>
<feature type="compositionally biased region" description="Polar residues" evidence="1">
    <location>
        <begin position="172"/>
        <end position="189"/>
    </location>
</feature>
<proteinExistence type="predicted"/>
<organism evidence="4 5">
    <name type="scientific">Tenggerimyces flavus</name>
    <dbReference type="NCBI Taxonomy" id="1708749"/>
    <lineage>
        <taxon>Bacteria</taxon>
        <taxon>Bacillati</taxon>
        <taxon>Actinomycetota</taxon>
        <taxon>Actinomycetes</taxon>
        <taxon>Propionibacteriales</taxon>
        <taxon>Nocardioidaceae</taxon>
        <taxon>Tenggerimyces</taxon>
    </lineage>
</organism>
<evidence type="ECO:0000313" key="4">
    <source>
        <dbReference type="EMBL" id="MFC3766316.1"/>
    </source>
</evidence>
<reference evidence="5" key="1">
    <citation type="journal article" date="2019" name="Int. J. Syst. Evol. Microbiol.">
        <title>The Global Catalogue of Microorganisms (GCM) 10K type strain sequencing project: providing services to taxonomists for standard genome sequencing and annotation.</title>
        <authorList>
            <consortium name="The Broad Institute Genomics Platform"/>
            <consortium name="The Broad Institute Genome Sequencing Center for Infectious Disease"/>
            <person name="Wu L."/>
            <person name="Ma J."/>
        </authorList>
    </citation>
    <scope>NUCLEOTIDE SEQUENCE [LARGE SCALE GENOMIC DNA]</scope>
    <source>
        <strain evidence="5">CGMCC 4.7241</strain>
    </source>
</reference>
<feature type="transmembrane region" description="Helical" evidence="2">
    <location>
        <begin position="44"/>
        <end position="63"/>
    </location>
</feature>
<feature type="transmembrane region" description="Helical" evidence="2">
    <location>
        <begin position="7"/>
        <end position="24"/>
    </location>
</feature>
<name>A0ABV7YLU3_9ACTN</name>
<dbReference type="PROSITE" id="PS51782">
    <property type="entry name" value="LYSM"/>
    <property type="match status" value="1"/>
</dbReference>
<comment type="caution">
    <text evidence="4">The sequence shown here is derived from an EMBL/GenBank/DDBJ whole genome shotgun (WGS) entry which is preliminary data.</text>
</comment>
<dbReference type="Pfam" id="PF01476">
    <property type="entry name" value="LysM"/>
    <property type="match status" value="1"/>
</dbReference>
<evidence type="ECO:0000256" key="1">
    <source>
        <dbReference type="SAM" id="MobiDB-lite"/>
    </source>
</evidence>
<evidence type="ECO:0000256" key="2">
    <source>
        <dbReference type="SAM" id="Phobius"/>
    </source>
</evidence>
<dbReference type="Proteomes" id="UP001595699">
    <property type="component" value="Unassembled WGS sequence"/>
</dbReference>
<dbReference type="RefSeq" id="WP_205117934.1">
    <property type="nucleotide sequence ID" value="NZ_JAFBCM010000001.1"/>
</dbReference>
<dbReference type="CDD" id="cd00118">
    <property type="entry name" value="LysM"/>
    <property type="match status" value="1"/>
</dbReference>
<dbReference type="InterPro" id="IPR052196">
    <property type="entry name" value="Bact_Kbp"/>
</dbReference>
<dbReference type="PANTHER" id="PTHR34700:SF4">
    <property type="entry name" value="PHAGE-LIKE ELEMENT PBSX PROTEIN XKDP"/>
    <property type="match status" value="1"/>
</dbReference>
<dbReference type="InterPro" id="IPR036779">
    <property type="entry name" value="LysM_dom_sf"/>
</dbReference>
<gene>
    <name evidence="4" type="ORF">ACFOUW_36190</name>
</gene>
<feature type="region of interest" description="Disordered" evidence="1">
    <location>
        <begin position="132"/>
        <end position="200"/>
    </location>
</feature>
<dbReference type="PANTHER" id="PTHR34700">
    <property type="entry name" value="POTASSIUM BINDING PROTEIN KBP"/>
    <property type="match status" value="1"/>
</dbReference>
<evidence type="ECO:0000313" key="5">
    <source>
        <dbReference type="Proteomes" id="UP001595699"/>
    </source>
</evidence>
<protein>
    <submittedName>
        <fullName evidence="4">LysM peptidoglycan-binding domain-containing protein</fullName>
    </submittedName>
</protein>
<dbReference type="EMBL" id="JBHRZH010000051">
    <property type="protein sequence ID" value="MFC3766316.1"/>
    <property type="molecule type" value="Genomic_DNA"/>
</dbReference>
<keyword evidence="2" id="KW-1133">Transmembrane helix</keyword>
<keyword evidence="5" id="KW-1185">Reference proteome</keyword>
<evidence type="ECO:0000259" key="3">
    <source>
        <dbReference type="PROSITE" id="PS51782"/>
    </source>
</evidence>
<dbReference type="InterPro" id="IPR018392">
    <property type="entry name" value="LysM"/>
</dbReference>
<sequence length="267" mass="27977">MRMVRKILSPIGVLAAFVLGGWGLRWLTRGTIEAVVSGPLTFDALLIAMVSVLAWACFVWLAFGTLLMALSVIPGAVGAACGALAEKITPAVYRRAARVALGIAVTAGPVLGGILPAQAATTDHLNQTAVTSTMPNLDRPGTTLPGGFELPNLDRVGGADAADQISMPDRPLSSTPGLPTADRPNTNDPVTRAPTRDVSDVQEHVVKRGDTLWDIAKATLPDGASGAEITREWHRWYDANRQVIGEDPDLILPGQLLKAPPGQAGSS</sequence>